<keyword evidence="3" id="KW-1185">Reference proteome</keyword>
<evidence type="ECO:0000313" key="3">
    <source>
        <dbReference type="Proteomes" id="UP001189429"/>
    </source>
</evidence>
<feature type="compositionally biased region" description="Basic and acidic residues" evidence="1">
    <location>
        <begin position="27"/>
        <end position="45"/>
    </location>
</feature>
<organism evidence="2 3">
    <name type="scientific">Prorocentrum cordatum</name>
    <dbReference type="NCBI Taxonomy" id="2364126"/>
    <lineage>
        <taxon>Eukaryota</taxon>
        <taxon>Sar</taxon>
        <taxon>Alveolata</taxon>
        <taxon>Dinophyceae</taxon>
        <taxon>Prorocentrales</taxon>
        <taxon>Prorocentraceae</taxon>
        <taxon>Prorocentrum</taxon>
    </lineage>
</organism>
<accession>A0ABN9QKR7</accession>
<evidence type="ECO:0000256" key="1">
    <source>
        <dbReference type="SAM" id="MobiDB-lite"/>
    </source>
</evidence>
<feature type="region of interest" description="Disordered" evidence="1">
    <location>
        <begin position="27"/>
        <end position="46"/>
    </location>
</feature>
<dbReference type="Proteomes" id="UP001189429">
    <property type="component" value="Unassembled WGS sequence"/>
</dbReference>
<sequence>VESSVAGVAELAWILGQDPEQAFKEAEARERAWATRKADSDPAEHRPKKIQRLSSFHWMARVDKQIEWSTGTGLSQFQYDKPIPARGDPWTWKRLAISPDRESSGVCALNAMKHRLHLNAWVCFDWSHDCHNDFDLALDAAGLHYFLMTFVLVANVPCADWNSGAKWQQVKATMDSYFASGDPHASPMFQKIAPRILESLPDAGVITSMKDPLMEVWNRTAAACPWHKKDAKLEVSRFLGPLQRVKADLRHAPLYELAYTVTCLHMDLLHGKKFLEVHFSGLSPTVESAGGATTSKKMAAEEKTLRASCKNPLVLAMVFWSDPGNIKRLGIISQVGNELLRWQSQQVTDLREFGKVPKFLFMQCSGMFCDSLAKMFNALSSEAFGQITSP</sequence>
<feature type="non-terminal residue" evidence="2">
    <location>
        <position position="1"/>
    </location>
</feature>
<gene>
    <name evidence="2" type="ORF">PCOR1329_LOCUS12182</name>
</gene>
<reference evidence="2" key="1">
    <citation type="submission" date="2023-10" db="EMBL/GenBank/DDBJ databases">
        <authorList>
            <person name="Chen Y."/>
            <person name="Shah S."/>
            <person name="Dougan E. K."/>
            <person name="Thang M."/>
            <person name="Chan C."/>
        </authorList>
    </citation>
    <scope>NUCLEOTIDE SEQUENCE [LARGE SCALE GENOMIC DNA]</scope>
</reference>
<name>A0ABN9QKR7_9DINO</name>
<protein>
    <submittedName>
        <fullName evidence="2">Uncharacterized protein</fullName>
    </submittedName>
</protein>
<evidence type="ECO:0000313" key="2">
    <source>
        <dbReference type="EMBL" id="CAK0805739.1"/>
    </source>
</evidence>
<dbReference type="EMBL" id="CAUYUJ010003546">
    <property type="protein sequence ID" value="CAK0805739.1"/>
    <property type="molecule type" value="Genomic_DNA"/>
</dbReference>
<feature type="non-terminal residue" evidence="2">
    <location>
        <position position="390"/>
    </location>
</feature>
<proteinExistence type="predicted"/>
<comment type="caution">
    <text evidence="2">The sequence shown here is derived from an EMBL/GenBank/DDBJ whole genome shotgun (WGS) entry which is preliminary data.</text>
</comment>